<dbReference type="PANTHER" id="PTHR26374">
    <property type="entry name" value="ZINC FINGER PROTEIN ZAT5"/>
    <property type="match status" value="1"/>
</dbReference>
<name>A0A0Q3GTJ2_BRADI</name>
<sequence>MDTNSGDPRGFVQEEDQADEAVCEEEECYSSDSDDDDVGRYVFLARQPAPAEASDDDDGAMPVGEGGGGRKRHLGDREISDAPPPPPPAQKARLGLTGPHGAGPEEAVRFRGGDQAKTTNRKRGRGQREPLAAQGRAARGGKMKKSRIRSGGEDGRQAEAAPVLMQKKSFLCSVCGRCFGSHQALGGHVHFGHRKTAKTINAASLHDGVAGGNGCRDEKVSMAMVEAAVSHEDAAVAASSGESDPDGYGNGKKSRQGVDSSSGRLRRNDDGSSNGRGIKNGAANNYHGDHGDGGESNVGQEKVTVAVVTSRNGGNGTERKVAAAVGRCNESTNGKAANGGVVRKTQHRCEVCGKECLSGQALGGHMRKHRKQSPEADGTPVLV</sequence>
<evidence type="ECO:0000313" key="14">
    <source>
        <dbReference type="Proteomes" id="UP000008810"/>
    </source>
</evidence>
<dbReference type="Pfam" id="PF13912">
    <property type="entry name" value="zf-C2H2_6"/>
    <property type="match status" value="2"/>
</dbReference>
<protein>
    <recommendedName>
        <fullName evidence="11">C2H2-type domain-containing protein</fullName>
    </recommendedName>
</protein>
<feature type="compositionally biased region" description="Basic residues" evidence="10">
    <location>
        <begin position="139"/>
        <end position="148"/>
    </location>
</feature>
<feature type="region of interest" description="Disordered" evidence="10">
    <location>
        <begin position="1"/>
        <end position="157"/>
    </location>
</feature>
<keyword evidence="3" id="KW-0677">Repeat</keyword>
<evidence type="ECO:0000256" key="4">
    <source>
        <dbReference type="ARBA" id="ARBA00022771"/>
    </source>
</evidence>
<organism evidence="12">
    <name type="scientific">Brachypodium distachyon</name>
    <name type="common">Purple false brome</name>
    <name type="synonym">Trachynia distachya</name>
    <dbReference type="NCBI Taxonomy" id="15368"/>
    <lineage>
        <taxon>Eukaryota</taxon>
        <taxon>Viridiplantae</taxon>
        <taxon>Streptophyta</taxon>
        <taxon>Embryophyta</taxon>
        <taxon>Tracheophyta</taxon>
        <taxon>Spermatophyta</taxon>
        <taxon>Magnoliopsida</taxon>
        <taxon>Liliopsida</taxon>
        <taxon>Poales</taxon>
        <taxon>Poaceae</taxon>
        <taxon>BOP clade</taxon>
        <taxon>Pooideae</taxon>
        <taxon>Stipodae</taxon>
        <taxon>Brachypodieae</taxon>
        <taxon>Brachypodium</taxon>
    </lineage>
</organism>
<keyword evidence="14" id="KW-1185">Reference proteome</keyword>
<dbReference type="OrthoDB" id="687494at2759"/>
<keyword evidence="2" id="KW-0479">Metal-binding</keyword>
<accession>A0A0Q3GTJ2</accession>
<dbReference type="AlphaFoldDB" id="A0A0Q3GTJ2"/>
<keyword evidence="4 9" id="KW-0863">Zinc-finger</keyword>
<comment type="subcellular location">
    <subcellularLocation>
        <location evidence="1">Nucleus</location>
    </subcellularLocation>
</comment>
<dbReference type="GO" id="GO:0008270">
    <property type="term" value="F:zinc ion binding"/>
    <property type="evidence" value="ECO:0007669"/>
    <property type="project" value="UniProtKB-KW"/>
</dbReference>
<feature type="domain" description="C2H2-type" evidence="11">
    <location>
        <begin position="170"/>
        <end position="198"/>
    </location>
</feature>
<dbReference type="STRING" id="15368.A0A0Q3GTJ2"/>
<dbReference type="PANTHER" id="PTHR26374:SF399">
    <property type="entry name" value="OS03G0698300 PROTEIN"/>
    <property type="match status" value="1"/>
</dbReference>
<dbReference type="InterPro" id="IPR013087">
    <property type="entry name" value="Znf_C2H2_type"/>
</dbReference>
<dbReference type="InParanoid" id="A0A0Q3GTJ2"/>
<evidence type="ECO:0000256" key="5">
    <source>
        <dbReference type="ARBA" id="ARBA00022833"/>
    </source>
</evidence>
<gene>
    <name evidence="12" type="ORF">BRADI_1g11785v3</name>
</gene>
<proteinExistence type="predicted"/>
<feature type="compositionally biased region" description="Acidic residues" evidence="10">
    <location>
        <begin position="13"/>
        <end position="37"/>
    </location>
</feature>
<dbReference type="Proteomes" id="UP000008810">
    <property type="component" value="Chromosome 1"/>
</dbReference>
<evidence type="ECO:0000256" key="6">
    <source>
        <dbReference type="ARBA" id="ARBA00023015"/>
    </source>
</evidence>
<dbReference type="SMART" id="SM00355">
    <property type="entry name" value="ZnF_C2H2"/>
    <property type="match status" value="2"/>
</dbReference>
<reference evidence="12 13" key="1">
    <citation type="journal article" date="2010" name="Nature">
        <title>Genome sequencing and analysis of the model grass Brachypodium distachyon.</title>
        <authorList>
            <consortium name="International Brachypodium Initiative"/>
        </authorList>
    </citation>
    <scope>NUCLEOTIDE SEQUENCE [LARGE SCALE GENOMIC DNA]</scope>
    <source>
        <strain evidence="12 13">Bd21</strain>
    </source>
</reference>
<dbReference type="GO" id="GO:0005634">
    <property type="term" value="C:nucleus"/>
    <property type="evidence" value="ECO:0007669"/>
    <property type="project" value="UniProtKB-SubCell"/>
</dbReference>
<evidence type="ECO:0000256" key="2">
    <source>
        <dbReference type="ARBA" id="ARBA00022723"/>
    </source>
</evidence>
<dbReference type="PROSITE" id="PS00028">
    <property type="entry name" value="ZINC_FINGER_C2H2_1"/>
    <property type="match status" value="2"/>
</dbReference>
<dbReference type="EnsemblPlants" id="KQK13677">
    <property type="protein sequence ID" value="KQK13677"/>
    <property type="gene ID" value="BRADI_1g11785v3"/>
</dbReference>
<evidence type="ECO:0000256" key="10">
    <source>
        <dbReference type="SAM" id="MobiDB-lite"/>
    </source>
</evidence>
<evidence type="ECO:0000256" key="7">
    <source>
        <dbReference type="ARBA" id="ARBA00023163"/>
    </source>
</evidence>
<dbReference type="EMBL" id="CM000880">
    <property type="protein sequence ID" value="KQK13677.1"/>
    <property type="molecule type" value="Genomic_DNA"/>
</dbReference>
<evidence type="ECO:0000313" key="12">
    <source>
        <dbReference type="EMBL" id="KQK13677.1"/>
    </source>
</evidence>
<reference evidence="13" key="3">
    <citation type="submission" date="2018-08" db="UniProtKB">
        <authorList>
            <consortium name="EnsemblPlants"/>
        </authorList>
    </citation>
    <scope>IDENTIFICATION</scope>
    <source>
        <strain evidence="13">cv. Bd21</strain>
    </source>
</reference>
<dbReference type="PROSITE" id="PS50157">
    <property type="entry name" value="ZINC_FINGER_C2H2_2"/>
    <property type="match status" value="2"/>
</dbReference>
<evidence type="ECO:0000256" key="9">
    <source>
        <dbReference type="PROSITE-ProRule" id="PRU00042"/>
    </source>
</evidence>
<evidence type="ECO:0000256" key="3">
    <source>
        <dbReference type="ARBA" id="ARBA00022737"/>
    </source>
</evidence>
<keyword evidence="7" id="KW-0804">Transcription</keyword>
<feature type="region of interest" description="Disordered" evidence="10">
    <location>
        <begin position="234"/>
        <end position="299"/>
    </location>
</feature>
<evidence type="ECO:0000259" key="11">
    <source>
        <dbReference type="PROSITE" id="PS50157"/>
    </source>
</evidence>
<dbReference type="Gramene" id="KQK13677">
    <property type="protein sequence ID" value="KQK13677"/>
    <property type="gene ID" value="BRADI_1g11785v3"/>
</dbReference>
<evidence type="ECO:0000313" key="13">
    <source>
        <dbReference type="EnsemblPlants" id="KQK13677"/>
    </source>
</evidence>
<feature type="domain" description="C2H2-type" evidence="11">
    <location>
        <begin position="347"/>
        <end position="374"/>
    </location>
</feature>
<evidence type="ECO:0000256" key="1">
    <source>
        <dbReference type="ARBA" id="ARBA00004123"/>
    </source>
</evidence>
<keyword evidence="5" id="KW-0862">Zinc</keyword>
<reference evidence="12" key="2">
    <citation type="submission" date="2017-06" db="EMBL/GenBank/DDBJ databases">
        <title>WGS assembly of Brachypodium distachyon.</title>
        <authorList>
            <consortium name="The International Brachypodium Initiative"/>
            <person name="Lucas S."/>
            <person name="Harmon-Smith M."/>
            <person name="Lail K."/>
            <person name="Tice H."/>
            <person name="Grimwood J."/>
            <person name="Bruce D."/>
            <person name="Barry K."/>
            <person name="Shu S."/>
            <person name="Lindquist E."/>
            <person name="Wang M."/>
            <person name="Pitluck S."/>
            <person name="Vogel J.P."/>
            <person name="Garvin D.F."/>
            <person name="Mockler T.C."/>
            <person name="Schmutz J."/>
            <person name="Rokhsar D."/>
            <person name="Bevan M.W."/>
        </authorList>
    </citation>
    <scope>NUCLEOTIDE SEQUENCE</scope>
    <source>
        <strain evidence="12">Bd21</strain>
    </source>
</reference>
<keyword evidence="6" id="KW-0805">Transcription regulation</keyword>
<feature type="region of interest" description="Disordered" evidence="10">
    <location>
        <begin position="361"/>
        <end position="383"/>
    </location>
</feature>
<evidence type="ECO:0000256" key="8">
    <source>
        <dbReference type="ARBA" id="ARBA00023242"/>
    </source>
</evidence>
<dbReference type="FunCoup" id="A0A0Q3GTJ2">
    <property type="interactions" value="493"/>
</dbReference>
<keyword evidence="8" id="KW-0539">Nucleus</keyword>